<comment type="caution">
    <text evidence="2">The sequence shown here is derived from an EMBL/GenBank/DDBJ whole genome shotgun (WGS) entry which is preliminary data.</text>
</comment>
<name>A0ABU4SPF6_9GAMM</name>
<reference evidence="3" key="1">
    <citation type="journal article" date="2024" name="Toxins">
        <title>Genome Sequence Analysis of Native Xenorhabdus Strains Isolated from Entomopathogenic Nematodes in Argentina.</title>
        <authorList>
            <person name="Palma L."/>
            <person name="Frizzo L."/>
            <person name="Kaiser S."/>
            <person name="Berry C."/>
            <person name="Caballero P."/>
            <person name="Bode H.B."/>
            <person name="Del Valle E.E."/>
        </authorList>
    </citation>
    <scope>NUCLEOTIDE SEQUENCE [LARGE SCALE GENOMIC DNA]</scope>
    <source>
        <strain evidence="3">Reich</strain>
    </source>
</reference>
<dbReference type="RefSeq" id="WP_319927242.1">
    <property type="nucleotide sequence ID" value="NZ_VCDP01000064.1"/>
</dbReference>
<dbReference type="Proteomes" id="UP001271640">
    <property type="component" value="Unassembled WGS sequence"/>
</dbReference>
<protein>
    <submittedName>
        <fullName evidence="2">Uncharacterized protein</fullName>
    </submittedName>
</protein>
<accession>A0ABU4SPF6</accession>
<sequence>MEYGQAQSSLAIQMLKNGATPYELSEALAKQARGTHPEGQDPARGLIVAWGSFFGVPLDVVMSNEQMTPEKAAEIVASGIPTSEAKVMQYVVAKAFLAVTKGGKAENTLPQWGVGEGKFSSKETGKVTNVESPAGKFDGKLPTSR</sequence>
<keyword evidence="3" id="KW-1185">Reference proteome</keyword>
<proteinExistence type="predicted"/>
<evidence type="ECO:0000313" key="2">
    <source>
        <dbReference type="EMBL" id="MDX8000528.1"/>
    </source>
</evidence>
<gene>
    <name evidence="2" type="ORF">FE394_15325</name>
</gene>
<organism evidence="2 3">
    <name type="scientific">Xenorhabdus littoralis</name>
    <dbReference type="NCBI Taxonomy" id="2582835"/>
    <lineage>
        <taxon>Bacteria</taxon>
        <taxon>Pseudomonadati</taxon>
        <taxon>Pseudomonadota</taxon>
        <taxon>Gammaproteobacteria</taxon>
        <taxon>Enterobacterales</taxon>
        <taxon>Morganellaceae</taxon>
        <taxon>Xenorhabdus</taxon>
    </lineage>
</organism>
<feature type="region of interest" description="Disordered" evidence="1">
    <location>
        <begin position="107"/>
        <end position="145"/>
    </location>
</feature>
<evidence type="ECO:0000313" key="3">
    <source>
        <dbReference type="Proteomes" id="UP001271640"/>
    </source>
</evidence>
<evidence type="ECO:0000256" key="1">
    <source>
        <dbReference type="SAM" id="MobiDB-lite"/>
    </source>
</evidence>
<dbReference type="EMBL" id="VCDP01000064">
    <property type="protein sequence ID" value="MDX8000528.1"/>
    <property type="molecule type" value="Genomic_DNA"/>
</dbReference>